<reference evidence="2 3" key="1">
    <citation type="submission" date="2016-10" db="EMBL/GenBank/DDBJ databases">
        <authorList>
            <person name="de Groot N.N."/>
        </authorList>
    </citation>
    <scope>NUCLEOTIDE SEQUENCE [LARGE SCALE GENOMIC DNA]</scope>
    <source>
        <strain evidence="2 3">CGMCC 1.10825</strain>
    </source>
</reference>
<keyword evidence="1" id="KW-0732">Signal</keyword>
<feature type="signal peptide" evidence="1">
    <location>
        <begin position="1"/>
        <end position="22"/>
    </location>
</feature>
<sequence length="267" mass="31499">MKKKYFLFISIFLMFSIFISNAQSIKPNVLLKKTEASLSNIKTLTYTINKKSKFFASKDTLNRSALGIIKIVPEDEMGSYHKVYFNHGEKQYNQYKYDGTYSSFLYFHSDSLDIPKKTTITNVLDDNYNSIKGNFVSNFILNDYFKKNNIFKQYRSLLAKIILKDMTIEESNYKGIPVYILTAYGKERERENHINSVIDKYYIRKSDFLPIAHSFYGEFQGMKETEFTEIEYLEINPELSLDAFKIDPSVKEVKPRVYFEEMQKYNL</sequence>
<organism evidence="2 3">
    <name type="scientific">Paenimyroides marinum</name>
    <dbReference type="NCBI Taxonomy" id="1159016"/>
    <lineage>
        <taxon>Bacteria</taxon>
        <taxon>Pseudomonadati</taxon>
        <taxon>Bacteroidota</taxon>
        <taxon>Flavobacteriia</taxon>
        <taxon>Flavobacteriales</taxon>
        <taxon>Flavobacteriaceae</taxon>
        <taxon>Paenimyroides</taxon>
    </lineage>
</organism>
<dbReference type="STRING" id="1159016.SAMN02927937_02695"/>
<accession>A0A1H6MGT5</accession>
<proteinExistence type="predicted"/>
<dbReference type="AlphaFoldDB" id="A0A1H6MGT5"/>
<feature type="chain" id="PRO_5011656839" evidence="1">
    <location>
        <begin position="23"/>
        <end position="267"/>
    </location>
</feature>
<evidence type="ECO:0000313" key="3">
    <source>
        <dbReference type="Proteomes" id="UP000199634"/>
    </source>
</evidence>
<name>A0A1H6MGT5_9FLAO</name>
<dbReference type="Proteomes" id="UP000199634">
    <property type="component" value="Unassembled WGS sequence"/>
</dbReference>
<gene>
    <name evidence="2" type="ORF">SAMN02927937_02695</name>
</gene>
<dbReference type="EMBL" id="FNXE01000056">
    <property type="protein sequence ID" value="SEI00798.1"/>
    <property type="molecule type" value="Genomic_DNA"/>
</dbReference>
<evidence type="ECO:0000256" key="1">
    <source>
        <dbReference type="SAM" id="SignalP"/>
    </source>
</evidence>
<protein>
    <submittedName>
        <fullName evidence="2">Uncharacterized protein</fullName>
    </submittedName>
</protein>
<dbReference type="RefSeq" id="WP_091102269.1">
    <property type="nucleotide sequence ID" value="NZ_FNXE01000056.1"/>
</dbReference>
<evidence type="ECO:0000313" key="2">
    <source>
        <dbReference type="EMBL" id="SEI00798.1"/>
    </source>
</evidence>
<keyword evidence="3" id="KW-1185">Reference proteome</keyword>
<dbReference type="OrthoDB" id="1340426at2"/>